<organism evidence="2">
    <name type="scientific">Lacrimispora sp. BS-2</name>
    <dbReference type="NCBI Taxonomy" id="3151850"/>
    <lineage>
        <taxon>Bacteria</taxon>
        <taxon>Bacillati</taxon>
        <taxon>Bacillota</taxon>
        <taxon>Clostridia</taxon>
        <taxon>Lachnospirales</taxon>
        <taxon>Lachnospiraceae</taxon>
        <taxon>Lacrimispora</taxon>
    </lineage>
</organism>
<name>A0AAU7PN16_9FIRM</name>
<comment type="similarity">
    <text evidence="1">Belongs to the ROK (NagC/XylR) family.</text>
</comment>
<dbReference type="Pfam" id="PF00480">
    <property type="entry name" value="ROK"/>
    <property type="match status" value="1"/>
</dbReference>
<dbReference type="AlphaFoldDB" id="A0AAU7PN16"/>
<gene>
    <name evidence="2" type="ORF">ABFV83_17815</name>
</gene>
<evidence type="ECO:0000313" key="2">
    <source>
        <dbReference type="EMBL" id="XBS53643.1"/>
    </source>
</evidence>
<reference evidence="2" key="1">
    <citation type="submission" date="2024-06" db="EMBL/GenBank/DDBJ databases">
        <title>Lacrimispora cavernae sp. nov., a novel anaerobe isolated from bat guano pile inside a cave.</title>
        <authorList>
            <person name="Miller S.L."/>
            <person name="Lu N."/>
            <person name="King J."/>
            <person name="Sankaranarayanan K."/>
            <person name="Lawson P.A."/>
        </authorList>
    </citation>
    <scope>NUCLEOTIDE SEQUENCE</scope>
    <source>
        <strain evidence="2">BS-2</strain>
    </source>
</reference>
<sequence length="123" mass="13981">MTALIEIYNNKITSEDNAVYGNEVCDKYLKGNKIAKEAMDEWINNISVQLLTITVFYNPEIICIGGGISEEAWFIEAVKEKYKSICKSYFEGEEFITTKIDKCNYNNDSNILGAIINVNEMLT</sequence>
<protein>
    <submittedName>
        <fullName evidence="2">ROK family protein</fullName>
    </submittedName>
</protein>
<proteinExistence type="inferred from homology"/>
<accession>A0AAU7PN16</accession>
<dbReference type="RefSeq" id="WP_349945768.1">
    <property type="nucleotide sequence ID" value="NZ_CP157940.1"/>
</dbReference>
<dbReference type="EMBL" id="CP157940">
    <property type="protein sequence ID" value="XBS53643.1"/>
    <property type="molecule type" value="Genomic_DNA"/>
</dbReference>
<evidence type="ECO:0000256" key="1">
    <source>
        <dbReference type="ARBA" id="ARBA00006479"/>
    </source>
</evidence>
<dbReference type="Gene3D" id="3.30.420.40">
    <property type="match status" value="1"/>
</dbReference>
<dbReference type="InterPro" id="IPR000600">
    <property type="entry name" value="ROK"/>
</dbReference>
<dbReference type="SUPFAM" id="SSF53067">
    <property type="entry name" value="Actin-like ATPase domain"/>
    <property type="match status" value="1"/>
</dbReference>
<dbReference type="InterPro" id="IPR043129">
    <property type="entry name" value="ATPase_NBD"/>
</dbReference>